<sequence length="296" mass="31887">MLGSAILFASYGVWSKMLGHDFGIFYQGWVRSFLVLLVVVPILFVGGLWKKIERRDYGWMLASVLFGVCTQVPIYYAFTHAGIGVASVIFFSAFLLTSYIIGMLCIGERMTLVKILSFFTALLGLLLVFGFSLKIFSALALAAAALNGIASGGEVSLTKKFSDRYSSLQITAYVWFGILITHLPASLLLGERQLVPALSLSWFAMMAYAFSGILGFWAVVEGYKYIDASIGGVIGLLEIVFSIVLGIVLFRESVTVPLVIGSSLIIGAAALPSFALRYVRGGSALPLSEDSGSAGY</sequence>
<name>A0A1G2KUL7_9BACT</name>
<dbReference type="InterPro" id="IPR000620">
    <property type="entry name" value="EamA_dom"/>
</dbReference>
<comment type="caution">
    <text evidence="3">The sequence shown here is derived from an EMBL/GenBank/DDBJ whole genome shotgun (WGS) entry which is preliminary data.</text>
</comment>
<dbReference type="Proteomes" id="UP000177811">
    <property type="component" value="Unassembled WGS sequence"/>
</dbReference>
<keyword evidence="1" id="KW-1133">Transmembrane helix</keyword>
<dbReference type="SUPFAM" id="SSF103481">
    <property type="entry name" value="Multidrug resistance efflux transporter EmrE"/>
    <property type="match status" value="2"/>
</dbReference>
<protein>
    <recommendedName>
        <fullName evidence="2">EamA domain-containing protein</fullName>
    </recommendedName>
</protein>
<feature type="transmembrane region" description="Helical" evidence="1">
    <location>
        <begin position="25"/>
        <end position="45"/>
    </location>
</feature>
<proteinExistence type="predicted"/>
<feature type="transmembrane region" description="Helical" evidence="1">
    <location>
        <begin position="170"/>
        <end position="189"/>
    </location>
</feature>
<dbReference type="EMBL" id="MHQL01000020">
    <property type="protein sequence ID" value="OHA03150.1"/>
    <property type="molecule type" value="Genomic_DNA"/>
</dbReference>
<feature type="transmembrane region" description="Helical" evidence="1">
    <location>
        <begin position="256"/>
        <end position="279"/>
    </location>
</feature>
<evidence type="ECO:0000313" key="3">
    <source>
        <dbReference type="EMBL" id="OHA03150.1"/>
    </source>
</evidence>
<feature type="transmembrane region" description="Helical" evidence="1">
    <location>
        <begin position="84"/>
        <end position="105"/>
    </location>
</feature>
<feature type="transmembrane region" description="Helical" evidence="1">
    <location>
        <begin position="57"/>
        <end position="78"/>
    </location>
</feature>
<accession>A0A1G2KUL7</accession>
<dbReference type="Pfam" id="PF00892">
    <property type="entry name" value="EamA"/>
    <property type="match status" value="2"/>
</dbReference>
<evidence type="ECO:0000256" key="1">
    <source>
        <dbReference type="SAM" id="Phobius"/>
    </source>
</evidence>
<keyword evidence="1" id="KW-0812">Transmembrane</keyword>
<feature type="transmembrane region" description="Helical" evidence="1">
    <location>
        <begin position="232"/>
        <end position="250"/>
    </location>
</feature>
<feature type="domain" description="EamA" evidence="2">
    <location>
        <begin position="1"/>
        <end position="129"/>
    </location>
</feature>
<feature type="transmembrane region" description="Helical" evidence="1">
    <location>
        <begin position="135"/>
        <end position="158"/>
    </location>
</feature>
<feature type="transmembrane region" description="Helical" evidence="1">
    <location>
        <begin position="112"/>
        <end position="129"/>
    </location>
</feature>
<dbReference type="GO" id="GO:0016020">
    <property type="term" value="C:membrane"/>
    <property type="evidence" value="ECO:0007669"/>
    <property type="project" value="InterPro"/>
</dbReference>
<dbReference type="PANTHER" id="PTHR22911:SF79">
    <property type="entry name" value="MOBA-LIKE NTP TRANSFERASE DOMAIN-CONTAINING PROTEIN"/>
    <property type="match status" value="1"/>
</dbReference>
<organism evidence="3 4">
    <name type="scientific">Candidatus Sungbacteria bacterium RIFCSPHIGHO2_02_FULL_51_29</name>
    <dbReference type="NCBI Taxonomy" id="1802273"/>
    <lineage>
        <taxon>Bacteria</taxon>
        <taxon>Candidatus Sungiibacteriota</taxon>
    </lineage>
</organism>
<evidence type="ECO:0000259" key="2">
    <source>
        <dbReference type="Pfam" id="PF00892"/>
    </source>
</evidence>
<dbReference type="InterPro" id="IPR037185">
    <property type="entry name" value="EmrE-like"/>
</dbReference>
<dbReference type="PANTHER" id="PTHR22911">
    <property type="entry name" value="ACYL-MALONYL CONDENSING ENZYME-RELATED"/>
    <property type="match status" value="1"/>
</dbReference>
<reference evidence="3 4" key="1">
    <citation type="journal article" date="2016" name="Nat. Commun.">
        <title>Thousands of microbial genomes shed light on interconnected biogeochemical processes in an aquifer system.</title>
        <authorList>
            <person name="Anantharaman K."/>
            <person name="Brown C.T."/>
            <person name="Hug L.A."/>
            <person name="Sharon I."/>
            <person name="Castelle C.J."/>
            <person name="Probst A.J."/>
            <person name="Thomas B.C."/>
            <person name="Singh A."/>
            <person name="Wilkins M.J."/>
            <person name="Karaoz U."/>
            <person name="Brodie E.L."/>
            <person name="Williams K.H."/>
            <person name="Hubbard S.S."/>
            <person name="Banfield J.F."/>
        </authorList>
    </citation>
    <scope>NUCLEOTIDE SEQUENCE [LARGE SCALE GENOMIC DNA]</scope>
</reference>
<feature type="domain" description="EamA" evidence="2">
    <location>
        <begin position="141"/>
        <end position="271"/>
    </location>
</feature>
<gene>
    <name evidence="3" type="ORF">A3C16_01750</name>
</gene>
<evidence type="ECO:0000313" key="4">
    <source>
        <dbReference type="Proteomes" id="UP000177811"/>
    </source>
</evidence>
<dbReference type="AlphaFoldDB" id="A0A1G2KUL7"/>
<keyword evidence="1" id="KW-0472">Membrane</keyword>
<feature type="transmembrane region" description="Helical" evidence="1">
    <location>
        <begin position="201"/>
        <end position="220"/>
    </location>
</feature>